<keyword evidence="2" id="KW-0472">Membrane</keyword>
<feature type="compositionally biased region" description="Polar residues" evidence="1">
    <location>
        <begin position="119"/>
        <end position="131"/>
    </location>
</feature>
<keyword evidence="4" id="KW-1185">Reference proteome</keyword>
<name>H0GGL7_SACCK</name>
<evidence type="ECO:0000313" key="4">
    <source>
        <dbReference type="Proteomes" id="UP000009009"/>
    </source>
</evidence>
<keyword evidence="2" id="KW-1133">Transmembrane helix</keyword>
<dbReference type="Proteomes" id="UP000009009">
    <property type="component" value="Unassembled WGS sequence"/>
</dbReference>
<reference evidence="3 4" key="1">
    <citation type="journal article" date="2012" name="FEMS Yeast Res.">
        <title>The genome sequence of the wine yeast VIN7 reveals an allotriploid hybrid genome with Saccharomyces cerevisiae and Saccharomyces kudriavzevii origins.</title>
        <authorList>
            <person name="Borneman A.R."/>
            <person name="Desany B.A."/>
            <person name="Riches D."/>
            <person name="Affourtit J.P."/>
            <person name="Forgan A.H."/>
            <person name="Pretorius I.S."/>
            <person name="Egholm M."/>
            <person name="Chambers P.J."/>
        </authorList>
    </citation>
    <scope>NUCLEOTIDE SEQUENCE [LARGE SCALE GENOMIC DNA]</scope>
    <source>
        <strain evidence="3 4">VIN7</strain>
    </source>
</reference>
<keyword evidence="2" id="KW-0812">Transmembrane</keyword>
<dbReference type="EMBL" id="AGVY01000023">
    <property type="protein sequence ID" value="EHN07198.1"/>
    <property type="molecule type" value="Genomic_DNA"/>
</dbReference>
<accession>H0GGL7</accession>
<gene>
    <name evidence="3" type="ORF">VIN7_1886</name>
</gene>
<comment type="caution">
    <text evidence="3">The sequence shown here is derived from an EMBL/GenBank/DDBJ whole genome shotgun (WGS) entry which is preliminary data.</text>
</comment>
<dbReference type="HOGENOM" id="CLU_1741622_0_0_1"/>
<organism evidence="3 4">
    <name type="scientific">Saccharomyces cerevisiae x Saccharomyces kudriavzevii (strain VIN7)</name>
    <name type="common">Yeast</name>
    <dbReference type="NCBI Taxonomy" id="1095631"/>
    <lineage>
        <taxon>Eukaryota</taxon>
        <taxon>Fungi</taxon>
        <taxon>Dikarya</taxon>
        <taxon>Ascomycota</taxon>
        <taxon>Saccharomycotina</taxon>
        <taxon>Saccharomycetes</taxon>
        <taxon>Saccharomycetales</taxon>
        <taxon>Saccharomycetaceae</taxon>
        <taxon>Saccharomyces</taxon>
    </lineage>
</organism>
<feature type="transmembrane region" description="Helical" evidence="2">
    <location>
        <begin position="61"/>
        <end position="86"/>
    </location>
</feature>
<evidence type="ECO:0008006" key="5">
    <source>
        <dbReference type="Google" id="ProtNLM"/>
    </source>
</evidence>
<dbReference type="AlphaFoldDB" id="H0GGL7"/>
<evidence type="ECO:0000313" key="3">
    <source>
        <dbReference type="EMBL" id="EHN07198.1"/>
    </source>
</evidence>
<feature type="region of interest" description="Disordered" evidence="1">
    <location>
        <begin position="109"/>
        <end position="131"/>
    </location>
</feature>
<evidence type="ECO:0000256" key="1">
    <source>
        <dbReference type="SAM" id="MobiDB-lite"/>
    </source>
</evidence>
<sequence length="150" mass="17327">MNRIFRWNQRQGPLHLLVVSTQLTSAQAHGLGVTRSSKIEESKDCCNLCTLVVATLLRCGILTYFFFSFFFFFFFFFVPFLISWLLNSQEMRNVGDVQPRLILPKKKIRKNKREKMSDSKFQTSGDDSSSLSPPICWIACLRSIIFLVSV</sequence>
<evidence type="ECO:0000256" key="2">
    <source>
        <dbReference type="SAM" id="Phobius"/>
    </source>
</evidence>
<proteinExistence type="predicted"/>
<protein>
    <recommendedName>
        <fullName evidence="5">Transmembrane protein</fullName>
    </recommendedName>
</protein>